<keyword evidence="12 14" id="KW-0830">Ubiquinone</keyword>
<evidence type="ECO:0000256" key="8">
    <source>
        <dbReference type="ARBA" id="ARBA00022982"/>
    </source>
</evidence>
<dbReference type="GO" id="GO:0004174">
    <property type="term" value="F:electron-transferring-flavoprotein dehydrogenase activity"/>
    <property type="evidence" value="ECO:0007669"/>
    <property type="project" value="UniProtKB-UniRule"/>
</dbReference>
<dbReference type="OrthoDB" id="437331at2759"/>
<dbReference type="InterPro" id="IPR017896">
    <property type="entry name" value="4Fe4S_Fe-S-bd"/>
</dbReference>
<comment type="catalytic activity">
    <reaction evidence="13 14">
        <text>a ubiquinone + reduced [electron-transfer flavoprotein] = a ubiquinol + oxidized [electron-transfer flavoprotein] + H(+)</text>
        <dbReference type="Rhea" id="RHEA:24052"/>
        <dbReference type="Rhea" id="RHEA-COMP:9565"/>
        <dbReference type="Rhea" id="RHEA-COMP:9566"/>
        <dbReference type="Rhea" id="RHEA-COMP:10685"/>
        <dbReference type="Rhea" id="RHEA-COMP:10686"/>
        <dbReference type="ChEBI" id="CHEBI:15378"/>
        <dbReference type="ChEBI" id="CHEBI:16389"/>
        <dbReference type="ChEBI" id="CHEBI:17976"/>
        <dbReference type="ChEBI" id="CHEBI:57692"/>
        <dbReference type="ChEBI" id="CHEBI:58307"/>
        <dbReference type="EC" id="1.5.5.1"/>
    </reaction>
</comment>
<evidence type="ECO:0000256" key="7">
    <source>
        <dbReference type="ARBA" id="ARBA00022827"/>
    </source>
</evidence>
<dbReference type="Gene3D" id="3.30.70.20">
    <property type="match status" value="1"/>
</dbReference>
<evidence type="ECO:0000256" key="13">
    <source>
        <dbReference type="ARBA" id="ARBA00052682"/>
    </source>
</evidence>
<evidence type="ECO:0000256" key="5">
    <source>
        <dbReference type="ARBA" id="ARBA00022630"/>
    </source>
</evidence>
<dbReference type="InterPro" id="IPR036188">
    <property type="entry name" value="FAD/NAD-bd_sf"/>
</dbReference>
<keyword evidence="3 14" id="KW-0813">Transport</keyword>
<feature type="region of interest" description="Disordered" evidence="15">
    <location>
        <begin position="68"/>
        <end position="91"/>
    </location>
</feature>
<dbReference type="Gene3D" id="3.30.9.90">
    <property type="match status" value="1"/>
</dbReference>
<evidence type="ECO:0000256" key="14">
    <source>
        <dbReference type="RuleBase" id="RU366068"/>
    </source>
</evidence>
<dbReference type="SUPFAM" id="SSF54373">
    <property type="entry name" value="FAD-linked reductases, C-terminal domain"/>
    <property type="match status" value="1"/>
</dbReference>
<evidence type="ECO:0000256" key="4">
    <source>
        <dbReference type="ARBA" id="ARBA00022485"/>
    </source>
</evidence>
<comment type="cofactor">
    <cofactor evidence="1 14">
        <name>FAD</name>
        <dbReference type="ChEBI" id="CHEBI:57692"/>
    </cofactor>
</comment>
<dbReference type="SUPFAM" id="SSF51905">
    <property type="entry name" value="FAD/NAD(P)-binding domain"/>
    <property type="match status" value="1"/>
</dbReference>
<keyword evidence="6 14" id="KW-0479">Metal-binding</keyword>
<gene>
    <name evidence="17" type="ORF">KI688_002742</name>
</gene>
<evidence type="ECO:0000256" key="3">
    <source>
        <dbReference type="ARBA" id="ARBA00022448"/>
    </source>
</evidence>
<dbReference type="InterPro" id="IPR049398">
    <property type="entry name" value="ETF-QO/FixC_UQ-bd"/>
</dbReference>
<comment type="caution">
    <text evidence="17">The sequence shown here is derived from an EMBL/GenBank/DDBJ whole genome shotgun (WGS) entry which is preliminary data.</text>
</comment>
<sequence length="641" mass="70569">MSSLSQLGRSARAINATLPRVSVARVATNIAPRRTLLTLATAARRQGAVLAQRTSAFNKTSSQTALRAFSTSLPSLDDTEEESEDPTKAERYADETDVVIVGGGPAGLSAAIKLKQLANADGRELRVVLVEKAGEIGAHTLSGAVLEPRALNELIPDWKERGAPLNQPALEDQMKFFTKNYAIPLPHPPQMTNTGNYIVSLSNYVKWLGEQAEEAGVEVFPGFAASEILYNEDGSVKGIATNDVGLDKNFQPKEEFERGMEFHAKVTLFAEGCHGSLTKKLFRQFNLREECDPQTYGIGIKEVWKIDPKKSKPGTVVHAMGWPIDNATYGGAFIYHMGEDMLSLGLVVGLDYENPYLHPYKEFQRWKHHPYVKDLLEGGECLSYGARAINEGGLQSIPKLYFPGGALIGCTAGFLNLIKIKGTHTAMKSGMLAAESTYAAITSDKYEEGKPIVLEDFEQKVKDSWIWKELKEIRNCRPSFHTPLGNLGGVIYSGIDTILLKGRTPWTFHNTTPDHERLRVATNAQKIDYPKPDGVISFDLLTSVSRTGTNHAENQPVHLRLKDKDVPVERNLKIYDGPEGRFCPAGVYEFVEDESGPAGAKRLQINSQNCIHCKTCDIKDPSQNIDWTVPEGGGGPQYSYT</sequence>
<dbReference type="InterPro" id="IPR023753">
    <property type="entry name" value="FAD/NAD-binding_dom"/>
</dbReference>
<keyword evidence="7 14" id="KW-0274">FAD</keyword>
<feature type="domain" description="4Fe-4S ferredoxin-type" evidence="16">
    <location>
        <begin position="601"/>
        <end position="630"/>
    </location>
</feature>
<dbReference type="SUPFAM" id="SSF54862">
    <property type="entry name" value="4Fe-4S ferredoxins"/>
    <property type="match status" value="1"/>
</dbReference>
<evidence type="ECO:0000256" key="1">
    <source>
        <dbReference type="ARBA" id="ARBA00001974"/>
    </source>
</evidence>
<keyword evidence="4" id="KW-0004">4Fe-4S</keyword>
<proteinExistence type="predicted"/>
<dbReference type="GO" id="GO:0046872">
    <property type="term" value="F:metal ion binding"/>
    <property type="evidence" value="ECO:0007669"/>
    <property type="project" value="UniProtKB-KW"/>
</dbReference>
<accession>A0A9P7XQV7</accession>
<dbReference type="GO" id="GO:0051539">
    <property type="term" value="F:4 iron, 4 sulfur cluster binding"/>
    <property type="evidence" value="ECO:0007669"/>
    <property type="project" value="UniProtKB-UniRule"/>
</dbReference>
<keyword evidence="5 14" id="KW-0285">Flavoprotein</keyword>
<evidence type="ECO:0000256" key="12">
    <source>
        <dbReference type="ARBA" id="ARBA00023075"/>
    </source>
</evidence>
<dbReference type="PANTHER" id="PTHR10617:SF107">
    <property type="entry name" value="ELECTRON TRANSFER FLAVOPROTEIN-UBIQUINONE OXIDOREDUCTASE, MITOCHONDRIAL"/>
    <property type="match status" value="1"/>
</dbReference>
<evidence type="ECO:0000256" key="6">
    <source>
        <dbReference type="ARBA" id="ARBA00022723"/>
    </source>
</evidence>
<dbReference type="Pfam" id="PF21162">
    <property type="entry name" value="ETFQO_UQ-bd"/>
    <property type="match status" value="1"/>
</dbReference>
<keyword evidence="18" id="KW-1185">Reference proteome</keyword>
<comment type="function">
    <text evidence="2 14">Accepts electrons from ETF and reduces ubiquinone.</text>
</comment>
<dbReference type="Proteomes" id="UP000707451">
    <property type="component" value="Unassembled WGS sequence"/>
</dbReference>
<keyword evidence="9 14" id="KW-0560">Oxidoreductase</keyword>
<keyword evidence="10 14" id="KW-0408">Iron</keyword>
<evidence type="ECO:0000256" key="9">
    <source>
        <dbReference type="ARBA" id="ARBA00023002"/>
    </source>
</evidence>
<organism evidence="17 18">
    <name type="scientific">Linnemannia hyalina</name>
    <dbReference type="NCBI Taxonomy" id="64524"/>
    <lineage>
        <taxon>Eukaryota</taxon>
        <taxon>Fungi</taxon>
        <taxon>Fungi incertae sedis</taxon>
        <taxon>Mucoromycota</taxon>
        <taxon>Mortierellomycotina</taxon>
        <taxon>Mortierellomycetes</taxon>
        <taxon>Mortierellales</taxon>
        <taxon>Mortierellaceae</taxon>
        <taxon>Linnemannia</taxon>
    </lineage>
</organism>
<dbReference type="Gene3D" id="3.50.50.60">
    <property type="entry name" value="FAD/NAD(P)-binding domain"/>
    <property type="match status" value="1"/>
</dbReference>
<evidence type="ECO:0000313" key="17">
    <source>
        <dbReference type="EMBL" id="KAG9065417.1"/>
    </source>
</evidence>
<dbReference type="Pfam" id="PF05187">
    <property type="entry name" value="Fer4_ETF_QO"/>
    <property type="match status" value="1"/>
</dbReference>
<protein>
    <recommendedName>
        <fullName evidence="14">Electron transfer flavoprotein-ubiquinone oxidoreductase</fullName>
        <shortName evidence="14">ETF-QO</shortName>
        <ecNumber evidence="14">1.5.5.1</ecNumber>
    </recommendedName>
</protein>
<keyword evidence="11 14" id="KW-0411">Iron-sulfur</keyword>
<dbReference type="AlphaFoldDB" id="A0A9P7XQV7"/>
<evidence type="ECO:0000256" key="10">
    <source>
        <dbReference type="ARBA" id="ARBA00023004"/>
    </source>
</evidence>
<comment type="cofactor">
    <cofactor evidence="14">
        <name>[4Fe-4S] cluster</name>
        <dbReference type="ChEBI" id="CHEBI:49883"/>
    </cofactor>
    <text evidence="14">Binds 1 [4Fe-4S] cluster.</text>
</comment>
<keyword evidence="8 14" id="KW-0249">Electron transport</keyword>
<dbReference type="PROSITE" id="PS51379">
    <property type="entry name" value="4FE4S_FER_2"/>
    <property type="match status" value="1"/>
</dbReference>
<dbReference type="PANTHER" id="PTHR10617">
    <property type="entry name" value="ELECTRON TRANSFER FLAVOPROTEIN-UBIQUINONE OXIDOREDUCTASE"/>
    <property type="match status" value="1"/>
</dbReference>
<evidence type="ECO:0000256" key="2">
    <source>
        <dbReference type="ARBA" id="ARBA00002819"/>
    </source>
</evidence>
<dbReference type="InterPro" id="IPR040156">
    <property type="entry name" value="ETF-QO"/>
</dbReference>
<dbReference type="FunFam" id="3.30.70.20:FF:000012">
    <property type="entry name" value="Electron transfer flavoprotein-ubiquinone oxidoreductase, mitochondrial"/>
    <property type="match status" value="1"/>
</dbReference>
<dbReference type="EMBL" id="JAHRHY010000012">
    <property type="protein sequence ID" value="KAG9065417.1"/>
    <property type="molecule type" value="Genomic_DNA"/>
</dbReference>
<dbReference type="InterPro" id="IPR007859">
    <property type="entry name" value="ETF-QO/FixX_C"/>
</dbReference>
<name>A0A9P7XQV7_9FUNG</name>
<reference evidence="17" key="1">
    <citation type="submission" date="2021-06" db="EMBL/GenBank/DDBJ databases">
        <title>Genome Sequence of Mortierella hyaline Strain SCG-10, a Cold-Adapted, Nitrate-Reducing Fungus Isolated from Soil in Minnesota, USA.</title>
        <authorList>
            <person name="Aldossari N."/>
        </authorList>
    </citation>
    <scope>NUCLEOTIDE SEQUENCE</scope>
    <source>
        <strain evidence="17">SCG-10</strain>
    </source>
</reference>
<dbReference type="EC" id="1.5.5.1" evidence="14"/>
<evidence type="ECO:0000313" key="18">
    <source>
        <dbReference type="Proteomes" id="UP000707451"/>
    </source>
</evidence>
<dbReference type="Pfam" id="PF07992">
    <property type="entry name" value="Pyr_redox_2"/>
    <property type="match status" value="1"/>
</dbReference>
<evidence type="ECO:0000256" key="11">
    <source>
        <dbReference type="ARBA" id="ARBA00023014"/>
    </source>
</evidence>
<evidence type="ECO:0000256" key="15">
    <source>
        <dbReference type="SAM" id="MobiDB-lite"/>
    </source>
</evidence>
<dbReference type="GO" id="GO:0005743">
    <property type="term" value="C:mitochondrial inner membrane"/>
    <property type="evidence" value="ECO:0007669"/>
    <property type="project" value="TreeGrafter"/>
</dbReference>
<evidence type="ECO:0000259" key="16">
    <source>
        <dbReference type="PROSITE" id="PS51379"/>
    </source>
</evidence>